<dbReference type="InterPro" id="IPR012902">
    <property type="entry name" value="N_methyl_site"/>
</dbReference>
<dbReference type="RefSeq" id="WP_224137610.1">
    <property type="nucleotide sequence ID" value="NZ_JAIQUM010000008.1"/>
</dbReference>
<dbReference type="EMBL" id="JAIQUM010000008">
    <property type="protein sequence ID" value="MBZ5749723.1"/>
    <property type="molecule type" value="Genomic_DNA"/>
</dbReference>
<dbReference type="NCBIfam" id="NF040982">
    <property type="entry name" value="ComGD"/>
    <property type="match status" value="1"/>
</dbReference>
<dbReference type="Pfam" id="PF07963">
    <property type="entry name" value="N_methyl"/>
    <property type="match status" value="1"/>
</dbReference>
<keyword evidence="2" id="KW-0178">Competence</keyword>
<sequence length="150" mass="17305">MDLHQKHKKNGFTLLESLLVLSIVSIMSLVLITNIVPIHQKKVIESFLTQFEKDLMYAQQFALVNEESVYLLINANQQQYDVKSTSRSTPFFKRNYSSDIVIEGSALSNRIIYNSNGSIQKSGTIYIYYKKSTYKATFYLGKGRFKIEKL</sequence>
<keyword evidence="3" id="KW-0812">Transmembrane</keyword>
<comment type="caution">
    <text evidence="4">The sequence shown here is derived from an EMBL/GenBank/DDBJ whole genome shotgun (WGS) entry which is preliminary data.</text>
</comment>
<organism evidence="4 5">
    <name type="scientific">Metabacillus rhizolycopersici</name>
    <dbReference type="NCBI Taxonomy" id="2875709"/>
    <lineage>
        <taxon>Bacteria</taxon>
        <taxon>Bacillati</taxon>
        <taxon>Bacillota</taxon>
        <taxon>Bacilli</taxon>
        <taxon>Bacillales</taxon>
        <taxon>Bacillaceae</taxon>
        <taxon>Metabacillus</taxon>
    </lineage>
</organism>
<evidence type="ECO:0000313" key="4">
    <source>
        <dbReference type="EMBL" id="MBZ5749723.1"/>
    </source>
</evidence>
<dbReference type="InterPro" id="IPR045584">
    <property type="entry name" value="Pilin-like"/>
</dbReference>
<dbReference type="Proteomes" id="UP001165287">
    <property type="component" value="Unassembled WGS sequence"/>
</dbReference>
<protein>
    <submittedName>
        <fullName evidence="4">Type II secretion system GspH family protein</fullName>
    </submittedName>
</protein>
<comment type="subcellular location">
    <subcellularLocation>
        <location evidence="1">Cell surface</location>
    </subcellularLocation>
</comment>
<dbReference type="NCBIfam" id="TIGR02532">
    <property type="entry name" value="IV_pilin_GFxxxE"/>
    <property type="match status" value="1"/>
</dbReference>
<accession>A0ABS7UN44</accession>
<reference evidence="4" key="1">
    <citation type="submission" date="2024-05" db="EMBL/GenBank/DDBJ databases">
        <title>Metabacillus sp. nov., isolated from the rhizosphere soil of tomato plants.</title>
        <authorList>
            <person name="Ma R."/>
        </authorList>
    </citation>
    <scope>NUCLEOTIDE SEQUENCE</scope>
    <source>
        <strain evidence="4">DBTR6</strain>
    </source>
</reference>
<evidence type="ECO:0000256" key="2">
    <source>
        <dbReference type="ARBA" id="ARBA00023287"/>
    </source>
</evidence>
<dbReference type="InterPro" id="IPR016785">
    <property type="entry name" value="ComGD"/>
</dbReference>
<keyword evidence="5" id="KW-1185">Reference proteome</keyword>
<dbReference type="SUPFAM" id="SSF54523">
    <property type="entry name" value="Pili subunits"/>
    <property type="match status" value="1"/>
</dbReference>
<feature type="transmembrane region" description="Helical" evidence="3">
    <location>
        <begin position="12"/>
        <end position="32"/>
    </location>
</feature>
<gene>
    <name evidence="4" type="ORF">K9V48_05600</name>
</gene>
<keyword evidence="3" id="KW-0472">Membrane</keyword>
<dbReference type="PIRSF" id="PIRSF021292">
    <property type="entry name" value="Competence_ComGD"/>
    <property type="match status" value="1"/>
</dbReference>
<evidence type="ECO:0000256" key="1">
    <source>
        <dbReference type="ARBA" id="ARBA00004241"/>
    </source>
</evidence>
<proteinExistence type="predicted"/>
<name>A0ABS7UN44_9BACI</name>
<evidence type="ECO:0000256" key="3">
    <source>
        <dbReference type="SAM" id="Phobius"/>
    </source>
</evidence>
<keyword evidence="3" id="KW-1133">Transmembrane helix</keyword>
<evidence type="ECO:0000313" key="5">
    <source>
        <dbReference type="Proteomes" id="UP001165287"/>
    </source>
</evidence>